<reference evidence="5 6" key="1">
    <citation type="submission" date="2019-10" db="EMBL/GenBank/DDBJ databases">
        <title>Whole genome shotgun sequence of Acrocarpospora corrugata NBRC 13972.</title>
        <authorList>
            <person name="Ichikawa N."/>
            <person name="Kimura A."/>
            <person name="Kitahashi Y."/>
            <person name="Komaki H."/>
            <person name="Oguchi A."/>
        </authorList>
    </citation>
    <scope>NUCLEOTIDE SEQUENCE [LARGE SCALE GENOMIC DNA]</scope>
    <source>
        <strain evidence="5 6">NBRC 13972</strain>
    </source>
</reference>
<evidence type="ECO:0000256" key="1">
    <source>
        <dbReference type="ARBA" id="ARBA00022574"/>
    </source>
</evidence>
<dbReference type="InterPro" id="IPR015943">
    <property type="entry name" value="WD40/YVTN_repeat-like_dom_sf"/>
</dbReference>
<comment type="caution">
    <text evidence="5">The sequence shown here is derived from an EMBL/GenBank/DDBJ whole genome shotgun (WGS) entry which is preliminary data.</text>
</comment>
<evidence type="ECO:0000313" key="6">
    <source>
        <dbReference type="Proteomes" id="UP000334990"/>
    </source>
</evidence>
<feature type="repeat" description="WD" evidence="3">
    <location>
        <begin position="86"/>
        <end position="121"/>
    </location>
</feature>
<dbReference type="Pfam" id="PF00400">
    <property type="entry name" value="WD40"/>
    <property type="match status" value="6"/>
</dbReference>
<accession>A0A5M3W5F3</accession>
<dbReference type="InterPro" id="IPR019775">
    <property type="entry name" value="WD40_repeat_CS"/>
</dbReference>
<evidence type="ECO:0000256" key="3">
    <source>
        <dbReference type="PROSITE-ProRule" id="PRU00221"/>
    </source>
</evidence>
<feature type="chain" id="PRO_5024296616" evidence="4">
    <location>
        <begin position="24"/>
        <end position="620"/>
    </location>
</feature>
<sequence>MKALRASLLAVLLLATGSGAVVAAREVVSARGGVESVRLAAQSESVASVDPAMSRLLAVAAWRAAPTPEARRSMLAALTSPLTAVLRGHRNSVYAVAYSRDGTTLATGGADGTLRTWDARSFRPGEPVTGHRGGITQVTFAANGRVITASRDRTVRIWNGTEQVGEPIAGTMIAPDPPGRVLAVGDQNGVPRLLNLTTRRQLGRAFPRHPSGLRDLTFDGRVLTTYDNAGVLRIWNARTHRLIGRIAGGPGPVTINRDNVAFIVDGTLRRLDLTTRRQTNRPIRGDFVALAYGTEGNLLATAQRNGLVHVLANGVPLAEPFRAGAVRDLALSPDGNWLAAAGDDEVVRVWDLALTRRLGGEPAGAAPEAVAGAPPCRPATVKASATRRTELATATATSPDGRQFATATAGAICLWDARTRKRLREPLTGHTGQVNTLVYSPDGAELVSGGDDHTIRWWSTATGTPGELTLAQASGISALAFDPRDRNRLATGTQNGTVRLWNLAERRPIGPPFLGHTGAVTSIAFSGDGTTLATAAGNIRIWDLNTHKQLGAPLGRALTTVAYGADGGLIGGGPAGTRRLWNPALTPDPATEVCRLAGRFPPPLDLPSYLPDQNYPDICP</sequence>
<dbReference type="EMBL" id="BLAD01000075">
    <property type="protein sequence ID" value="GES03986.1"/>
    <property type="molecule type" value="Genomic_DNA"/>
</dbReference>
<feature type="repeat" description="WD" evidence="3">
    <location>
        <begin position="469"/>
        <end position="511"/>
    </location>
</feature>
<dbReference type="Gene3D" id="2.130.10.10">
    <property type="entry name" value="YVTN repeat-like/Quinoprotein amine dehydrogenase"/>
    <property type="match status" value="5"/>
</dbReference>
<evidence type="ECO:0000313" key="5">
    <source>
        <dbReference type="EMBL" id="GES03986.1"/>
    </source>
</evidence>
<keyword evidence="6" id="KW-1185">Reference proteome</keyword>
<dbReference type="InterPro" id="IPR011047">
    <property type="entry name" value="Quinoprotein_ADH-like_sf"/>
</dbReference>
<dbReference type="PROSITE" id="PS50082">
    <property type="entry name" value="WD_REPEATS_2"/>
    <property type="match status" value="6"/>
</dbReference>
<dbReference type="InterPro" id="IPR001680">
    <property type="entry name" value="WD40_rpt"/>
</dbReference>
<keyword evidence="2" id="KW-0677">Repeat</keyword>
<keyword evidence="4" id="KW-0732">Signal</keyword>
<feature type="repeat" description="WD" evidence="3">
    <location>
        <begin position="513"/>
        <end position="552"/>
    </location>
</feature>
<dbReference type="Proteomes" id="UP000334990">
    <property type="component" value="Unassembled WGS sequence"/>
</dbReference>
<name>A0A5M3W5F3_9ACTN</name>
<feature type="repeat" description="WD" evidence="3">
    <location>
        <begin position="427"/>
        <end position="468"/>
    </location>
</feature>
<feature type="repeat" description="WD" evidence="3">
    <location>
        <begin position="326"/>
        <end position="352"/>
    </location>
</feature>
<dbReference type="PANTHER" id="PTHR19848">
    <property type="entry name" value="WD40 REPEAT PROTEIN"/>
    <property type="match status" value="1"/>
</dbReference>
<dbReference type="PRINTS" id="PR00320">
    <property type="entry name" value="GPROTEINBRPT"/>
</dbReference>
<feature type="signal peptide" evidence="4">
    <location>
        <begin position="1"/>
        <end position="23"/>
    </location>
</feature>
<protein>
    <submittedName>
        <fullName evidence="5">Uncharacterized protein</fullName>
    </submittedName>
</protein>
<proteinExistence type="predicted"/>
<dbReference type="SMART" id="SM00320">
    <property type="entry name" value="WD40"/>
    <property type="match status" value="8"/>
</dbReference>
<dbReference type="SUPFAM" id="SSF50998">
    <property type="entry name" value="Quinoprotein alcohol dehydrogenase-like"/>
    <property type="match status" value="2"/>
</dbReference>
<dbReference type="InterPro" id="IPR020472">
    <property type="entry name" value="WD40_PAC1"/>
</dbReference>
<dbReference type="AlphaFoldDB" id="A0A5M3W5F3"/>
<evidence type="ECO:0000256" key="4">
    <source>
        <dbReference type="SAM" id="SignalP"/>
    </source>
</evidence>
<keyword evidence="1 3" id="KW-0853">WD repeat</keyword>
<feature type="repeat" description="WD" evidence="3">
    <location>
        <begin position="128"/>
        <end position="159"/>
    </location>
</feature>
<dbReference type="PROSITE" id="PS00678">
    <property type="entry name" value="WD_REPEATS_1"/>
    <property type="match status" value="3"/>
</dbReference>
<dbReference type="PANTHER" id="PTHR19848:SF8">
    <property type="entry name" value="F-BOX AND WD REPEAT DOMAIN CONTAINING 7"/>
    <property type="match status" value="1"/>
</dbReference>
<dbReference type="RefSeq" id="WP_155340108.1">
    <property type="nucleotide sequence ID" value="NZ_BAAABN010000030.1"/>
</dbReference>
<dbReference type="CDD" id="cd00200">
    <property type="entry name" value="WD40"/>
    <property type="match status" value="1"/>
</dbReference>
<evidence type="ECO:0000256" key="2">
    <source>
        <dbReference type="ARBA" id="ARBA00022737"/>
    </source>
</evidence>
<dbReference type="PROSITE" id="PS50294">
    <property type="entry name" value="WD_REPEATS_REGION"/>
    <property type="match status" value="5"/>
</dbReference>
<gene>
    <name evidence="5" type="ORF">Acor_60520</name>
</gene>
<dbReference type="OrthoDB" id="134501at2"/>
<organism evidence="5 6">
    <name type="scientific">Acrocarpospora corrugata</name>
    <dbReference type="NCBI Taxonomy" id="35763"/>
    <lineage>
        <taxon>Bacteria</taxon>
        <taxon>Bacillati</taxon>
        <taxon>Actinomycetota</taxon>
        <taxon>Actinomycetes</taxon>
        <taxon>Streptosporangiales</taxon>
        <taxon>Streptosporangiaceae</taxon>
        <taxon>Acrocarpospora</taxon>
    </lineage>
</organism>